<dbReference type="Gene3D" id="2.170.120.12">
    <property type="entry name" value="DNA-directed RNA polymerase, insert domain"/>
    <property type="match status" value="1"/>
</dbReference>
<accession>A0A6C0DFA3</accession>
<dbReference type="Gene3D" id="3.30.1360.10">
    <property type="entry name" value="RNA polymerase, RBP11-like subunit"/>
    <property type="match status" value="2"/>
</dbReference>
<dbReference type="InterPro" id="IPR036603">
    <property type="entry name" value="RBP11-like"/>
</dbReference>
<dbReference type="InterPro" id="IPR036643">
    <property type="entry name" value="RNApol_insert_sf"/>
</dbReference>
<dbReference type="Pfam" id="PF13656">
    <property type="entry name" value="RNA_pol_L_2"/>
    <property type="match status" value="1"/>
</dbReference>
<dbReference type="SMART" id="SM00662">
    <property type="entry name" value="RPOLD"/>
    <property type="match status" value="1"/>
</dbReference>
<name>A0A6C0DFA3_9ZZZZ</name>
<sequence length="465" mass="51429">MEFTDIKVNSLKTLCTFRLAPIHVAYANTLRRLIMTGVETIGFRAEMTSKGTTTDVQVKTNNTPMTNEMFAHRIGLIPIHVKNPIEFEADQYTFTISVTANVDSKRDVTCADFKVTRDRGEGLEPEELDPLDFFKPHPITKDTCLLATLPPGTGKIELVAKASKGTGREHARFQPTSQCSYIYTKDEDEERKEEYFVKWLREAKKLDAKAIETDKPKYDMYLREFNTMEAGRVFVRDEAGNPNSFDFIVQSVGVLDVPYIISRACDVGIAMVGKYVTIGSTTDPKAMPDDLEVVPSRSMIVGAYDFLLKGHDHTLGNLLQTWLSENSMNAKEGSALVPITYVGYEVPHPLRDEMVVRIAVPSGDKLETQKAFAQACSGCAAILTELRTAWNIKANPGATLKRKPVAKNLEPVQAALQEAVAASVKPKAVPENLKPVQAALTEAVASSAATQQRKEVLKRKKVTPS</sequence>
<keyword evidence="2" id="KW-0240">DNA-directed RNA polymerase</keyword>
<evidence type="ECO:0000256" key="2">
    <source>
        <dbReference type="ARBA" id="ARBA00022478"/>
    </source>
</evidence>
<evidence type="ECO:0000256" key="1">
    <source>
        <dbReference type="ARBA" id="ARBA00004328"/>
    </source>
</evidence>
<dbReference type="InterPro" id="IPR011263">
    <property type="entry name" value="DNA-dir_RNA_pol_RpoA/D/Rpb3"/>
</dbReference>
<dbReference type="PANTHER" id="PTHR11800:SF2">
    <property type="entry name" value="DNA-DIRECTED RNA POLYMERASE II SUBUNIT RPB3"/>
    <property type="match status" value="1"/>
</dbReference>
<dbReference type="SUPFAM" id="SSF56553">
    <property type="entry name" value="Insert subdomain of RNA polymerase alpha subunit"/>
    <property type="match status" value="1"/>
</dbReference>
<keyword evidence="4" id="KW-0804">Transcription</keyword>
<evidence type="ECO:0000313" key="6">
    <source>
        <dbReference type="EMBL" id="QHT15646.1"/>
    </source>
</evidence>
<comment type="subcellular location">
    <subcellularLocation>
        <location evidence="1">Virion</location>
    </subcellularLocation>
</comment>
<proteinExistence type="predicted"/>
<evidence type="ECO:0000256" key="4">
    <source>
        <dbReference type="ARBA" id="ARBA00023163"/>
    </source>
</evidence>
<reference evidence="6" key="1">
    <citation type="journal article" date="2020" name="Nature">
        <title>Giant virus diversity and host interactions through global metagenomics.</title>
        <authorList>
            <person name="Schulz F."/>
            <person name="Roux S."/>
            <person name="Paez-Espino D."/>
            <person name="Jungbluth S."/>
            <person name="Walsh D.A."/>
            <person name="Denef V.J."/>
            <person name="McMahon K.D."/>
            <person name="Konstantinidis K.T."/>
            <person name="Eloe-Fadrosh E.A."/>
            <person name="Kyrpides N.C."/>
            <person name="Woyke T."/>
        </authorList>
    </citation>
    <scope>NUCLEOTIDE SEQUENCE</scope>
    <source>
        <strain evidence="6">GVMAG-M-3300023174-176</strain>
    </source>
</reference>
<evidence type="ECO:0000256" key="3">
    <source>
        <dbReference type="ARBA" id="ARBA00022844"/>
    </source>
</evidence>
<organism evidence="6">
    <name type="scientific">viral metagenome</name>
    <dbReference type="NCBI Taxonomy" id="1070528"/>
    <lineage>
        <taxon>unclassified sequences</taxon>
        <taxon>metagenomes</taxon>
        <taxon>organismal metagenomes</taxon>
    </lineage>
</organism>
<dbReference type="InterPro" id="IPR009025">
    <property type="entry name" value="RBP11-like_dimer"/>
</dbReference>
<dbReference type="SUPFAM" id="SSF55257">
    <property type="entry name" value="RBP11-like subunits of RNA polymerase"/>
    <property type="match status" value="2"/>
</dbReference>
<dbReference type="EMBL" id="MN739613">
    <property type="protein sequence ID" value="QHT15646.1"/>
    <property type="molecule type" value="Genomic_DNA"/>
</dbReference>
<dbReference type="GO" id="GO:0046983">
    <property type="term" value="F:protein dimerization activity"/>
    <property type="evidence" value="ECO:0007669"/>
    <property type="project" value="InterPro"/>
</dbReference>
<protein>
    <recommendedName>
        <fullName evidence="5">DNA-directed RNA polymerase RpoA/D/Rpb3-type domain-containing protein</fullName>
    </recommendedName>
</protein>
<feature type="domain" description="DNA-directed RNA polymerase RpoA/D/Rpb3-type" evidence="5">
    <location>
        <begin position="14"/>
        <end position="278"/>
    </location>
</feature>
<dbReference type="InterPro" id="IPR050518">
    <property type="entry name" value="Rpo3/RPB3_RNA_Pol_subunit"/>
</dbReference>
<dbReference type="AlphaFoldDB" id="A0A6C0DFA3"/>
<evidence type="ECO:0000259" key="5">
    <source>
        <dbReference type="SMART" id="SM00662"/>
    </source>
</evidence>
<dbReference type="GO" id="GO:0000428">
    <property type="term" value="C:DNA-directed RNA polymerase complex"/>
    <property type="evidence" value="ECO:0007669"/>
    <property type="project" value="UniProtKB-KW"/>
</dbReference>
<dbReference type="PANTHER" id="PTHR11800">
    <property type="entry name" value="DNA-DIRECTED RNA POLYMERASE"/>
    <property type="match status" value="1"/>
</dbReference>
<keyword evidence="3" id="KW-0946">Virion</keyword>
<dbReference type="GO" id="GO:0006351">
    <property type="term" value="P:DNA-templated transcription"/>
    <property type="evidence" value="ECO:0007669"/>
    <property type="project" value="InterPro"/>
</dbReference>
<dbReference type="GO" id="GO:0003899">
    <property type="term" value="F:DNA-directed RNA polymerase activity"/>
    <property type="evidence" value="ECO:0007669"/>
    <property type="project" value="InterPro"/>
</dbReference>
<dbReference type="GO" id="GO:0044423">
    <property type="term" value="C:virion component"/>
    <property type="evidence" value="ECO:0007669"/>
    <property type="project" value="UniProtKB-KW"/>
</dbReference>